<feature type="signal peptide" evidence="1">
    <location>
        <begin position="1"/>
        <end position="15"/>
    </location>
</feature>
<keyword evidence="3" id="KW-1185">Reference proteome</keyword>
<dbReference type="EMBL" id="MU853811">
    <property type="protein sequence ID" value="KAK3939418.1"/>
    <property type="molecule type" value="Genomic_DNA"/>
</dbReference>
<feature type="chain" id="PRO_5042948748" description="Secreted protein" evidence="1">
    <location>
        <begin position="16"/>
        <end position="79"/>
    </location>
</feature>
<evidence type="ECO:0000313" key="2">
    <source>
        <dbReference type="EMBL" id="KAK3939418.1"/>
    </source>
</evidence>
<gene>
    <name evidence="2" type="ORF">QBC46DRAFT_387791</name>
</gene>
<dbReference type="AlphaFoldDB" id="A0AAN6N725"/>
<evidence type="ECO:0000256" key="1">
    <source>
        <dbReference type="SAM" id="SignalP"/>
    </source>
</evidence>
<reference evidence="3" key="1">
    <citation type="journal article" date="2023" name="Mol. Phylogenet. Evol.">
        <title>Genome-scale phylogeny and comparative genomics of the fungal order Sordariales.</title>
        <authorList>
            <person name="Hensen N."/>
            <person name="Bonometti L."/>
            <person name="Westerberg I."/>
            <person name="Brannstrom I.O."/>
            <person name="Guillou S."/>
            <person name="Cros-Aarteil S."/>
            <person name="Calhoun S."/>
            <person name="Haridas S."/>
            <person name="Kuo A."/>
            <person name="Mondo S."/>
            <person name="Pangilinan J."/>
            <person name="Riley R."/>
            <person name="LaButti K."/>
            <person name="Andreopoulos B."/>
            <person name="Lipzen A."/>
            <person name="Chen C."/>
            <person name="Yan M."/>
            <person name="Daum C."/>
            <person name="Ng V."/>
            <person name="Clum A."/>
            <person name="Steindorff A."/>
            <person name="Ohm R.A."/>
            <person name="Martin F."/>
            <person name="Silar P."/>
            <person name="Natvig D.O."/>
            <person name="Lalanne C."/>
            <person name="Gautier V."/>
            <person name="Ament-Velasquez S.L."/>
            <person name="Kruys A."/>
            <person name="Hutchinson M.I."/>
            <person name="Powell A.J."/>
            <person name="Barry K."/>
            <person name="Miller A.N."/>
            <person name="Grigoriev I.V."/>
            <person name="Debuchy R."/>
            <person name="Gladieux P."/>
            <person name="Hiltunen Thoren M."/>
            <person name="Johannesson H."/>
        </authorList>
    </citation>
    <scope>NUCLEOTIDE SEQUENCE [LARGE SCALE GENOMIC DNA]</scope>
    <source>
        <strain evidence="3">CBS 340.73</strain>
    </source>
</reference>
<accession>A0AAN6N725</accession>
<evidence type="ECO:0008006" key="4">
    <source>
        <dbReference type="Google" id="ProtNLM"/>
    </source>
</evidence>
<proteinExistence type="predicted"/>
<name>A0AAN6N725_9PEZI</name>
<dbReference type="Proteomes" id="UP001303473">
    <property type="component" value="Unassembled WGS sequence"/>
</dbReference>
<organism evidence="2 3">
    <name type="scientific">Diplogelasinospora grovesii</name>
    <dbReference type="NCBI Taxonomy" id="303347"/>
    <lineage>
        <taxon>Eukaryota</taxon>
        <taxon>Fungi</taxon>
        <taxon>Dikarya</taxon>
        <taxon>Ascomycota</taxon>
        <taxon>Pezizomycotina</taxon>
        <taxon>Sordariomycetes</taxon>
        <taxon>Sordariomycetidae</taxon>
        <taxon>Sordariales</taxon>
        <taxon>Diplogelasinosporaceae</taxon>
        <taxon>Diplogelasinospora</taxon>
    </lineage>
</organism>
<protein>
    <recommendedName>
        <fullName evidence="4">Secreted protein</fullName>
    </recommendedName>
</protein>
<evidence type="ECO:0000313" key="3">
    <source>
        <dbReference type="Proteomes" id="UP001303473"/>
    </source>
</evidence>
<comment type="caution">
    <text evidence="2">The sequence shown here is derived from an EMBL/GenBank/DDBJ whole genome shotgun (WGS) entry which is preliminary data.</text>
</comment>
<keyword evidence="1" id="KW-0732">Signal</keyword>
<sequence>MTFYSLLFFSECLSATWVMSYTSVVGRQRCFFRSRYHVALSFSFLCHGLQSSWPASSASASTHLCTPCSTDTVLLGLGQ</sequence>